<proteinExistence type="predicted"/>
<dbReference type="Proteomes" id="UP000680670">
    <property type="component" value="Unassembled WGS sequence"/>
</dbReference>
<gene>
    <name evidence="2" type="ORF">J6TS1_30190</name>
</gene>
<evidence type="ECO:0000256" key="1">
    <source>
        <dbReference type="SAM" id="MobiDB-lite"/>
    </source>
</evidence>
<accession>A0ABQ4KZP9</accession>
<sequence>MKNNHDQTSEGLNQILEIVNAKGDKGELNEIVKRGADDPKKNDSPAQN</sequence>
<reference evidence="2 3" key="1">
    <citation type="submission" date="2021-03" db="EMBL/GenBank/DDBJ databases">
        <title>Antimicrobial resistance genes in bacteria isolated from Japanese honey, and their potential for conferring macrolide and lincosamide resistance in the American foulbrood pathogen Paenibacillus larvae.</title>
        <authorList>
            <person name="Okamoto M."/>
            <person name="Kumagai M."/>
            <person name="Kanamori H."/>
            <person name="Takamatsu D."/>
        </authorList>
    </citation>
    <scope>NUCLEOTIDE SEQUENCE [LARGE SCALE GENOMIC DNA]</scope>
    <source>
        <strain evidence="2 3">J6TS1</strain>
    </source>
</reference>
<name>A0ABQ4KZP9_SIMTE</name>
<protein>
    <submittedName>
        <fullName evidence="2">Uncharacterized protein</fullName>
    </submittedName>
</protein>
<keyword evidence="3" id="KW-1185">Reference proteome</keyword>
<comment type="caution">
    <text evidence="2">The sequence shown here is derived from an EMBL/GenBank/DDBJ whole genome shotgun (WGS) entry which is preliminary data.</text>
</comment>
<dbReference type="RefSeq" id="WP_185830445.1">
    <property type="nucleotide sequence ID" value="NZ_BORI01000013.1"/>
</dbReference>
<dbReference type="EMBL" id="BORJ01000008">
    <property type="protein sequence ID" value="GIN97149.1"/>
    <property type="molecule type" value="Genomic_DNA"/>
</dbReference>
<organism evidence="2 3">
    <name type="scientific">Siminovitchia terrae</name>
    <name type="common">Bacillus terrae</name>
    <dbReference type="NCBI Taxonomy" id="1914933"/>
    <lineage>
        <taxon>Bacteria</taxon>
        <taxon>Bacillati</taxon>
        <taxon>Bacillota</taxon>
        <taxon>Bacilli</taxon>
        <taxon>Bacillales</taxon>
        <taxon>Bacillaceae</taxon>
        <taxon>Siminovitchia</taxon>
    </lineage>
</organism>
<evidence type="ECO:0000313" key="3">
    <source>
        <dbReference type="Proteomes" id="UP000680670"/>
    </source>
</evidence>
<feature type="region of interest" description="Disordered" evidence="1">
    <location>
        <begin position="23"/>
        <end position="48"/>
    </location>
</feature>
<evidence type="ECO:0000313" key="2">
    <source>
        <dbReference type="EMBL" id="GIN97149.1"/>
    </source>
</evidence>